<dbReference type="SUPFAM" id="SSF55874">
    <property type="entry name" value="ATPase domain of HSP90 chaperone/DNA topoisomerase II/histidine kinase"/>
    <property type="match status" value="1"/>
</dbReference>
<feature type="non-terminal residue" evidence="7">
    <location>
        <position position="1"/>
    </location>
</feature>
<evidence type="ECO:0000259" key="6">
    <source>
        <dbReference type="PROSITE" id="PS50109"/>
    </source>
</evidence>
<evidence type="ECO:0000256" key="1">
    <source>
        <dbReference type="ARBA" id="ARBA00000085"/>
    </source>
</evidence>
<evidence type="ECO:0000256" key="3">
    <source>
        <dbReference type="ARBA" id="ARBA00022679"/>
    </source>
</evidence>
<dbReference type="EC" id="2.7.13.3" evidence="2"/>
<protein>
    <recommendedName>
        <fullName evidence="2">histidine kinase</fullName>
        <ecNumber evidence="2">2.7.13.3</ecNumber>
    </recommendedName>
</protein>
<dbReference type="PANTHER" id="PTHR43047">
    <property type="entry name" value="TWO-COMPONENT HISTIDINE PROTEIN KINASE"/>
    <property type="match status" value="1"/>
</dbReference>
<evidence type="ECO:0000256" key="5">
    <source>
        <dbReference type="SAM" id="MobiDB-lite"/>
    </source>
</evidence>
<dbReference type="AlphaFoldDB" id="A0A7J6UMM6"/>
<name>A0A7J6UMM6_PEROL</name>
<evidence type="ECO:0000256" key="2">
    <source>
        <dbReference type="ARBA" id="ARBA00012438"/>
    </source>
</evidence>
<feature type="compositionally biased region" description="Basic and acidic residues" evidence="5">
    <location>
        <begin position="124"/>
        <end position="144"/>
    </location>
</feature>
<dbReference type="Gene3D" id="3.30.565.10">
    <property type="entry name" value="Histidine kinase-like ATPase, C-terminal domain"/>
    <property type="match status" value="1"/>
</dbReference>
<dbReference type="InterPro" id="IPR036890">
    <property type="entry name" value="HATPase_C_sf"/>
</dbReference>
<comment type="catalytic activity">
    <reaction evidence="1">
        <text>ATP + protein L-histidine = ADP + protein N-phospho-L-histidine.</text>
        <dbReference type="EC" id="2.7.13.3"/>
    </reaction>
</comment>
<organism evidence="7 8">
    <name type="scientific">Perkinsus olseni</name>
    <name type="common">Perkinsus atlanticus</name>
    <dbReference type="NCBI Taxonomy" id="32597"/>
    <lineage>
        <taxon>Eukaryota</taxon>
        <taxon>Sar</taxon>
        <taxon>Alveolata</taxon>
        <taxon>Perkinsozoa</taxon>
        <taxon>Perkinsea</taxon>
        <taxon>Perkinsida</taxon>
        <taxon>Perkinsidae</taxon>
        <taxon>Perkinsus</taxon>
    </lineage>
</organism>
<dbReference type="GO" id="GO:0009927">
    <property type="term" value="F:histidine phosphotransfer kinase activity"/>
    <property type="evidence" value="ECO:0007669"/>
    <property type="project" value="TreeGrafter"/>
</dbReference>
<dbReference type="InterPro" id="IPR005467">
    <property type="entry name" value="His_kinase_dom"/>
</dbReference>
<feature type="non-terminal residue" evidence="7">
    <location>
        <position position="151"/>
    </location>
</feature>
<dbReference type="Proteomes" id="UP000553632">
    <property type="component" value="Unassembled WGS sequence"/>
</dbReference>
<dbReference type="PROSITE" id="PS50109">
    <property type="entry name" value="HIS_KIN"/>
    <property type="match status" value="1"/>
</dbReference>
<sequence>GTVTLSAEAEGDGGVRFTVVDTGCGFTSDEKEKLNLPFFRAQPETYYGIGLGLNMVQNMCDKMGLTLAWHGKKDTGATFEVVIPAEMKQQNLSVMGEGGASVGLPSSFVANATPLCPTPTAGPPEKRPDKPPEGEVGGGDEKPKAKAKGKA</sequence>
<dbReference type="InterPro" id="IPR004358">
    <property type="entry name" value="Sig_transdc_His_kin-like_C"/>
</dbReference>
<accession>A0A7J6UMM6</accession>
<feature type="domain" description="Histidine kinase" evidence="6">
    <location>
        <begin position="1"/>
        <end position="87"/>
    </location>
</feature>
<keyword evidence="4" id="KW-0418">Kinase</keyword>
<evidence type="ECO:0000313" key="7">
    <source>
        <dbReference type="EMBL" id="KAF4758472.1"/>
    </source>
</evidence>
<dbReference type="EMBL" id="JABANO010001399">
    <property type="protein sequence ID" value="KAF4758472.1"/>
    <property type="molecule type" value="Genomic_DNA"/>
</dbReference>
<proteinExistence type="predicted"/>
<dbReference type="Pfam" id="PF02518">
    <property type="entry name" value="HATPase_c"/>
    <property type="match status" value="1"/>
</dbReference>
<dbReference type="InterPro" id="IPR003594">
    <property type="entry name" value="HATPase_dom"/>
</dbReference>
<keyword evidence="3" id="KW-0808">Transferase</keyword>
<gene>
    <name evidence="7" type="ORF">FOZ63_013574</name>
</gene>
<feature type="region of interest" description="Disordered" evidence="5">
    <location>
        <begin position="112"/>
        <end position="151"/>
    </location>
</feature>
<reference evidence="7 8" key="1">
    <citation type="submission" date="2020-04" db="EMBL/GenBank/DDBJ databases">
        <title>Perkinsus olseni comparative genomics.</title>
        <authorList>
            <person name="Bogema D.R."/>
        </authorList>
    </citation>
    <scope>NUCLEOTIDE SEQUENCE [LARGE SCALE GENOMIC DNA]</scope>
    <source>
        <strain evidence="7 8">ATCC PRA-207</strain>
    </source>
</reference>
<keyword evidence="8" id="KW-1185">Reference proteome</keyword>
<dbReference type="PANTHER" id="PTHR43047:SF72">
    <property type="entry name" value="OSMOSENSING HISTIDINE PROTEIN KINASE SLN1"/>
    <property type="match status" value="1"/>
</dbReference>
<dbReference type="GO" id="GO:0000155">
    <property type="term" value="F:phosphorelay sensor kinase activity"/>
    <property type="evidence" value="ECO:0007669"/>
    <property type="project" value="TreeGrafter"/>
</dbReference>
<evidence type="ECO:0000256" key="4">
    <source>
        <dbReference type="ARBA" id="ARBA00022777"/>
    </source>
</evidence>
<comment type="caution">
    <text evidence="7">The sequence shown here is derived from an EMBL/GenBank/DDBJ whole genome shotgun (WGS) entry which is preliminary data.</text>
</comment>
<evidence type="ECO:0000313" key="8">
    <source>
        <dbReference type="Proteomes" id="UP000553632"/>
    </source>
</evidence>
<dbReference type="GO" id="GO:0005886">
    <property type="term" value="C:plasma membrane"/>
    <property type="evidence" value="ECO:0007669"/>
    <property type="project" value="TreeGrafter"/>
</dbReference>
<dbReference type="PRINTS" id="PR00344">
    <property type="entry name" value="BCTRLSENSOR"/>
</dbReference>